<dbReference type="InterPro" id="IPR034154">
    <property type="entry name" value="TOPRIM_DnaG/twinkle"/>
</dbReference>
<organism evidence="3 4">
    <name type="scientific">Martelella mangrovi</name>
    <dbReference type="NCBI Taxonomy" id="1397477"/>
    <lineage>
        <taxon>Bacteria</taxon>
        <taxon>Pseudomonadati</taxon>
        <taxon>Pseudomonadota</taxon>
        <taxon>Alphaproteobacteria</taxon>
        <taxon>Hyphomicrobiales</taxon>
        <taxon>Aurantimonadaceae</taxon>
        <taxon>Martelella</taxon>
    </lineage>
</organism>
<dbReference type="SUPFAM" id="SSF52540">
    <property type="entry name" value="P-loop containing nucleoside triphosphate hydrolases"/>
    <property type="match status" value="1"/>
</dbReference>
<dbReference type="InterPro" id="IPR013237">
    <property type="entry name" value="Phage_T7_Gp4_N"/>
</dbReference>
<dbReference type="Pfam" id="PF13155">
    <property type="entry name" value="Toprim_2"/>
    <property type="match status" value="1"/>
</dbReference>
<dbReference type="InterPro" id="IPR027417">
    <property type="entry name" value="P-loop_NTPase"/>
</dbReference>
<dbReference type="PROSITE" id="PS51199">
    <property type="entry name" value="SF4_HELICASE"/>
    <property type="match status" value="1"/>
</dbReference>
<feature type="region of interest" description="Disordered" evidence="1">
    <location>
        <begin position="552"/>
        <end position="571"/>
    </location>
</feature>
<evidence type="ECO:0000256" key="1">
    <source>
        <dbReference type="SAM" id="MobiDB-lite"/>
    </source>
</evidence>
<dbReference type="Pfam" id="PF03796">
    <property type="entry name" value="DnaB_C"/>
    <property type="match status" value="1"/>
</dbReference>
<dbReference type="PANTHER" id="PTHR12873">
    <property type="entry name" value="T7-LIKE MITOCHONDRIAL DNA HELICASE"/>
    <property type="match status" value="1"/>
</dbReference>
<dbReference type="SMART" id="SM00778">
    <property type="entry name" value="Prim_Zn_Ribbon"/>
    <property type="match status" value="1"/>
</dbReference>
<gene>
    <name evidence="3" type="ORF">ABID12_003090</name>
</gene>
<dbReference type="Pfam" id="PF21268">
    <property type="entry name" value="Helic-prim_T7_N"/>
    <property type="match status" value="1"/>
</dbReference>
<dbReference type="InterPro" id="IPR007694">
    <property type="entry name" value="DNA_helicase_DnaB-like_C"/>
</dbReference>
<dbReference type="InterPro" id="IPR046394">
    <property type="entry name" value="Helic_Prim_T7"/>
</dbReference>
<evidence type="ECO:0000259" key="2">
    <source>
        <dbReference type="PROSITE" id="PS51199"/>
    </source>
</evidence>
<comment type="caution">
    <text evidence="3">The sequence shown here is derived from an EMBL/GenBank/DDBJ whole genome shotgun (WGS) entry which is preliminary data.</text>
</comment>
<dbReference type="CDD" id="cd19483">
    <property type="entry name" value="RecA-like_Gp4D_helicase"/>
    <property type="match status" value="1"/>
</dbReference>
<keyword evidence="4" id="KW-1185">Reference proteome</keyword>
<dbReference type="HAMAP" id="MF_04154">
    <property type="entry name" value="Helic_Prim_T7"/>
    <property type="match status" value="1"/>
</dbReference>
<dbReference type="SUPFAM" id="SSF57783">
    <property type="entry name" value="Zinc beta-ribbon"/>
    <property type="match status" value="1"/>
</dbReference>
<dbReference type="SUPFAM" id="SSF56731">
    <property type="entry name" value="DNA primase core"/>
    <property type="match status" value="1"/>
</dbReference>
<protein>
    <submittedName>
        <fullName evidence="3">Twinkle protein</fullName>
        <ecNumber evidence="3">3.6.4.12</ecNumber>
    </submittedName>
</protein>
<dbReference type="Gene3D" id="2.20.25.10">
    <property type="match status" value="1"/>
</dbReference>
<proteinExistence type="inferred from homology"/>
<keyword evidence="3" id="KW-0378">Hydrolase</keyword>
<evidence type="ECO:0000313" key="3">
    <source>
        <dbReference type="EMBL" id="MET3601139.1"/>
    </source>
</evidence>
<dbReference type="RefSeq" id="WP_354434987.1">
    <property type="nucleotide sequence ID" value="NZ_JBEPLY010000011.1"/>
</dbReference>
<dbReference type="GO" id="GO:0016787">
    <property type="term" value="F:hydrolase activity"/>
    <property type="evidence" value="ECO:0007669"/>
    <property type="project" value="UniProtKB-KW"/>
</dbReference>
<dbReference type="InterPro" id="IPR027032">
    <property type="entry name" value="Twinkle-like"/>
</dbReference>
<dbReference type="EMBL" id="JBEPLY010000011">
    <property type="protein sequence ID" value="MET3601139.1"/>
    <property type="molecule type" value="Genomic_DNA"/>
</dbReference>
<dbReference type="PANTHER" id="PTHR12873:SF0">
    <property type="entry name" value="TWINKLE MTDNA HELICASE"/>
    <property type="match status" value="1"/>
</dbReference>
<dbReference type="Proteomes" id="UP001549164">
    <property type="component" value="Unassembled WGS sequence"/>
</dbReference>
<dbReference type="InterPro" id="IPR048774">
    <property type="entry name" value="Helic-prim_T7_N"/>
</dbReference>
<dbReference type="Gene3D" id="3.40.50.300">
    <property type="entry name" value="P-loop containing nucleotide triphosphate hydrolases"/>
    <property type="match status" value="1"/>
</dbReference>
<dbReference type="CDD" id="cd01029">
    <property type="entry name" value="TOPRIM_primases"/>
    <property type="match status" value="1"/>
</dbReference>
<dbReference type="EC" id="3.6.4.12" evidence="3"/>
<reference evidence="3 4" key="1">
    <citation type="submission" date="2024-06" db="EMBL/GenBank/DDBJ databases">
        <title>Genomic Encyclopedia of Type Strains, Phase IV (KMG-IV): sequencing the most valuable type-strain genomes for metagenomic binning, comparative biology and taxonomic classification.</title>
        <authorList>
            <person name="Goeker M."/>
        </authorList>
    </citation>
    <scope>NUCLEOTIDE SEQUENCE [LARGE SCALE GENOMIC DNA]</scope>
    <source>
        <strain evidence="3 4">DSM 28102</strain>
    </source>
</reference>
<name>A0ABV2IEB1_9HYPH</name>
<dbReference type="Gene3D" id="2.20.25.180">
    <property type="match status" value="1"/>
</dbReference>
<dbReference type="GO" id="GO:0003678">
    <property type="term" value="F:DNA helicase activity"/>
    <property type="evidence" value="ECO:0007669"/>
    <property type="project" value="UniProtKB-EC"/>
</dbReference>
<accession>A0ABV2IEB1</accession>
<sequence>MSGETVGRSEEESEFLEHLPCDKCGSSDANALFSDGHLYCYSCEAYTPAEGGPPPEAGGNRQRKAGGLISGGEFSALTKRGIAEMTCRKWGYKLSSYNGKRVQVAELYNPEGSEVVAQKLRFANKDFLALGDLKKAGLFGQHLWRDKGKMVVVTEGEIDALTISQLQDLKWPVVSIPSGASGAKKALAKSLEWLLGFETIVLFFDNDEPGRSAVEECAPLFPPGRCKIARMDGFKDANEAHQAGQSGEVINAIWGAKVYRPDGIVGGAEIWEDLTNDDELAEASPYPWPGLNELLHGLRMSELVTLTAGSGVGKTEVVRAIAHYLLTGGETLGMLMLEESIKRTAKGLMGLELNRPIHLDMTAWADLPEEEKEARRAAYDTTVGSGRLFLYDHFGSTEVENLLNRVRYLAKGCGCRYIILDHLSIVVSGLDDGDERKAIDVAMTKLRTLVQETGICLILISHLKRPPMGKGHEEGAMTSLSQLRGSHSIAQLSDAVVGLERNQQDEVTKNITTVRVLKNRFSGETGIAAHLLYEKETGKLTECSPEFVKSMADEAEAKSKRSGFPEEDDEF</sequence>
<evidence type="ECO:0000313" key="4">
    <source>
        <dbReference type="Proteomes" id="UP001549164"/>
    </source>
</evidence>
<feature type="domain" description="SF4 helicase" evidence="2">
    <location>
        <begin position="277"/>
        <end position="547"/>
    </location>
</feature>
<dbReference type="Gene3D" id="3.40.1360.10">
    <property type="match status" value="1"/>
</dbReference>